<gene>
    <name evidence="1" type="ORF">PLEPLA_LOCUS32471</name>
</gene>
<dbReference type="Proteomes" id="UP001153269">
    <property type="component" value="Unassembled WGS sequence"/>
</dbReference>
<comment type="caution">
    <text evidence="1">The sequence shown here is derived from an EMBL/GenBank/DDBJ whole genome shotgun (WGS) entry which is preliminary data.</text>
</comment>
<dbReference type="AlphaFoldDB" id="A0A9N7V8D4"/>
<organism evidence="1 2">
    <name type="scientific">Pleuronectes platessa</name>
    <name type="common">European plaice</name>
    <dbReference type="NCBI Taxonomy" id="8262"/>
    <lineage>
        <taxon>Eukaryota</taxon>
        <taxon>Metazoa</taxon>
        <taxon>Chordata</taxon>
        <taxon>Craniata</taxon>
        <taxon>Vertebrata</taxon>
        <taxon>Euteleostomi</taxon>
        <taxon>Actinopterygii</taxon>
        <taxon>Neopterygii</taxon>
        <taxon>Teleostei</taxon>
        <taxon>Neoteleostei</taxon>
        <taxon>Acanthomorphata</taxon>
        <taxon>Carangaria</taxon>
        <taxon>Pleuronectiformes</taxon>
        <taxon>Pleuronectoidei</taxon>
        <taxon>Pleuronectidae</taxon>
        <taxon>Pleuronectes</taxon>
    </lineage>
</organism>
<dbReference type="EMBL" id="CADEAL010003446">
    <property type="protein sequence ID" value="CAB1444753.1"/>
    <property type="molecule type" value="Genomic_DNA"/>
</dbReference>
<evidence type="ECO:0000313" key="1">
    <source>
        <dbReference type="EMBL" id="CAB1444753.1"/>
    </source>
</evidence>
<reference evidence="1" key="1">
    <citation type="submission" date="2020-03" db="EMBL/GenBank/DDBJ databases">
        <authorList>
            <person name="Weist P."/>
        </authorList>
    </citation>
    <scope>NUCLEOTIDE SEQUENCE</scope>
</reference>
<keyword evidence="2" id="KW-1185">Reference proteome</keyword>
<proteinExistence type="predicted"/>
<name>A0A9N7V8D4_PLEPL</name>
<sequence>MAVSPPFGTVSVSYHTATFTVCTRMTCRLPGDPAAFSLMWRGAHGVNAPTGTAADATQPTPPPFLPPPGISVGTQGLADHIHIRELLHFFCVSGLNLTSMTPSVVPLCPA</sequence>
<accession>A0A9N7V8D4</accession>
<evidence type="ECO:0000313" key="2">
    <source>
        <dbReference type="Proteomes" id="UP001153269"/>
    </source>
</evidence>
<protein>
    <submittedName>
        <fullName evidence="1">Uncharacterized protein</fullName>
    </submittedName>
</protein>